<dbReference type="Proteomes" id="UP000559256">
    <property type="component" value="Unassembled WGS sequence"/>
</dbReference>
<sequence>MDGQVTLPTSNSVVALLVRRESLESVSWISEQSRMNPFACSFSPSSTAYPIVTAVLCLPVFKNAIDQAAIQAALRAPFEQYGHHRGFKRRLSLPLAPIASSTFPTYTGFLFRMPKNPNHQRLTLPGSLGYALLTWLAIVPLLCSDALSQSDLYPPVRNHARLLSKKLPTHRKEMVWINITKMASRGYVSVEGDRVKLCYKGNEINTLRLTLALPSRKPEDLRIKPVWNHFVRTVRNSVPQLPKLLLLIRNSAPQLPAELLLLIASHCETIDSLKVGTLVCRSWLQPMSEELYKRGLCRLSWHILRRAEQQGVLNQRLCNVANFQHLSVDLPLCRYYQLIQDTSFTQITYLELSGSMMLSEHILLTRKASEVVRFENLSHLVLRKSGVDPRKLKTLTCSRCIVLGEPFSPSDFADAAPGHLEFDNLTLSLSYCWGMIDVFQHFSVTGISSLSITQYLLEGAIVNFLNRQASSLKLLAWHASIIDAIQINFGVMHKLECLSILGTTIQPSVPLPIRLKVISEIACTSHLCELCLSMETSNATECQALDDTLLELLEQRPLSRIMIAASHFYDAVDPDTAALGQFVPRTWNVVGDGLSFCKASDIHNEMVARVSGIHSVDVFAL</sequence>
<evidence type="ECO:0000313" key="2">
    <source>
        <dbReference type="Proteomes" id="UP000559256"/>
    </source>
</evidence>
<evidence type="ECO:0000313" key="1">
    <source>
        <dbReference type="EMBL" id="KAF5366407.1"/>
    </source>
</evidence>
<protein>
    <recommendedName>
        <fullName evidence="3">F-box domain-containing protein</fullName>
    </recommendedName>
</protein>
<dbReference type="AlphaFoldDB" id="A0A8H5GK36"/>
<dbReference type="EMBL" id="JAACJM010000023">
    <property type="protein sequence ID" value="KAF5366407.1"/>
    <property type="molecule type" value="Genomic_DNA"/>
</dbReference>
<gene>
    <name evidence="1" type="ORF">D9758_009734</name>
</gene>
<reference evidence="1 2" key="1">
    <citation type="journal article" date="2020" name="ISME J.">
        <title>Uncovering the hidden diversity of litter-decomposition mechanisms in mushroom-forming fungi.</title>
        <authorList>
            <person name="Floudas D."/>
            <person name="Bentzer J."/>
            <person name="Ahren D."/>
            <person name="Johansson T."/>
            <person name="Persson P."/>
            <person name="Tunlid A."/>
        </authorList>
    </citation>
    <scope>NUCLEOTIDE SEQUENCE [LARGE SCALE GENOMIC DNA]</scope>
    <source>
        <strain evidence="1 2">CBS 291.85</strain>
    </source>
</reference>
<dbReference type="InterPro" id="IPR036047">
    <property type="entry name" value="F-box-like_dom_sf"/>
</dbReference>
<name>A0A8H5GK36_9AGAR</name>
<accession>A0A8H5GK36</accession>
<dbReference type="SUPFAM" id="SSF81383">
    <property type="entry name" value="F-box domain"/>
    <property type="match status" value="1"/>
</dbReference>
<keyword evidence="2" id="KW-1185">Reference proteome</keyword>
<organism evidence="1 2">
    <name type="scientific">Tetrapyrgos nigripes</name>
    <dbReference type="NCBI Taxonomy" id="182062"/>
    <lineage>
        <taxon>Eukaryota</taxon>
        <taxon>Fungi</taxon>
        <taxon>Dikarya</taxon>
        <taxon>Basidiomycota</taxon>
        <taxon>Agaricomycotina</taxon>
        <taxon>Agaricomycetes</taxon>
        <taxon>Agaricomycetidae</taxon>
        <taxon>Agaricales</taxon>
        <taxon>Marasmiineae</taxon>
        <taxon>Marasmiaceae</taxon>
        <taxon>Tetrapyrgos</taxon>
    </lineage>
</organism>
<evidence type="ECO:0008006" key="3">
    <source>
        <dbReference type="Google" id="ProtNLM"/>
    </source>
</evidence>
<proteinExistence type="predicted"/>
<comment type="caution">
    <text evidence="1">The sequence shown here is derived from an EMBL/GenBank/DDBJ whole genome shotgun (WGS) entry which is preliminary data.</text>
</comment>